<dbReference type="AlphaFoldDB" id="A0A370CJH6"/>
<reference evidence="1 2" key="2">
    <citation type="journal article" date="2018" name="J. Invertebr. Pathol.">
        <title>'Candidatus Aquirickettsiella gammari' (Gammaproteobacteria: Legionellales: Coxiellaceae): A bacterial pathogen of the freshwater crustacean Gammarus fossarum (Malacostraca: Amphipoda).</title>
        <authorList>
            <person name="Bojko J."/>
            <person name="Dunn A.M."/>
            <person name="Stebbing P.D."/>
            <person name="van Aerle R."/>
            <person name="Bacela-Spychalska K."/>
            <person name="Bean T.P."/>
            <person name="Urrutia A."/>
            <person name="Stentiford G.D."/>
        </authorList>
    </citation>
    <scope>NUCLEOTIDE SEQUENCE [LARGE SCALE GENOMIC DNA]</scope>
    <source>
        <strain evidence="1">RA15029</strain>
    </source>
</reference>
<comment type="caution">
    <text evidence="1">The sequence shown here is derived from an EMBL/GenBank/DDBJ whole genome shotgun (WGS) entry which is preliminary data.</text>
</comment>
<protein>
    <submittedName>
        <fullName evidence="1">Uncharacterized protein</fullName>
    </submittedName>
</protein>
<evidence type="ECO:0000313" key="2">
    <source>
        <dbReference type="Proteomes" id="UP000226429"/>
    </source>
</evidence>
<proteinExistence type="predicted"/>
<keyword evidence="2" id="KW-1185">Reference proteome</keyword>
<name>A0A370CJH6_9COXI</name>
<reference evidence="1 2" key="1">
    <citation type="journal article" date="2017" name="Int. J. Syst. Evol. Microbiol.">
        <title>Aquarickettsiella crustaci n. gen. n. sp. (Gammaproteobacteria: Legionellales: Coxiellaceae); a bacterial pathogen of the freshwater crustacean: Gammarus fossarum (Malacostraca: Amphipoda).</title>
        <authorList>
            <person name="Bojko J."/>
            <person name="Dunn A.M."/>
            <person name="Stebbing P.D."/>
            <person name="Van Aerle R."/>
            <person name="Bacela-Spychalska K."/>
            <person name="Bean T.P."/>
            <person name="Stentiford G.D."/>
        </authorList>
    </citation>
    <scope>NUCLEOTIDE SEQUENCE [LARGE SCALE GENOMIC DNA]</scope>
    <source>
        <strain evidence="1">RA15029</strain>
    </source>
</reference>
<organism evidence="1 2">
    <name type="scientific">Candidatus Aquirickettsiella gammari</name>
    <dbReference type="NCBI Taxonomy" id="2016198"/>
    <lineage>
        <taxon>Bacteria</taxon>
        <taxon>Pseudomonadati</taxon>
        <taxon>Pseudomonadota</taxon>
        <taxon>Gammaproteobacteria</taxon>
        <taxon>Legionellales</taxon>
        <taxon>Coxiellaceae</taxon>
        <taxon>Candidatus Aquirickettsiella</taxon>
    </lineage>
</organism>
<dbReference type="Proteomes" id="UP000226429">
    <property type="component" value="Unassembled WGS sequence"/>
</dbReference>
<evidence type="ECO:0000313" key="1">
    <source>
        <dbReference type="EMBL" id="RDH40456.1"/>
    </source>
</evidence>
<dbReference type="EMBL" id="NMOS02000008">
    <property type="protein sequence ID" value="RDH40456.1"/>
    <property type="molecule type" value="Genomic_DNA"/>
</dbReference>
<accession>A0A370CJH6</accession>
<gene>
    <name evidence="1" type="ORF">CFE62_003615</name>
</gene>
<sequence length="63" mass="7413">MTSLFHRLFESCKTEVMAIGRESEEKLKMKSEKIIIIERKKGEKLPTIVGFFEESPRVDNFCF</sequence>